<feature type="domain" description="BPL/LPL catalytic" evidence="3">
    <location>
        <begin position="66"/>
        <end position="252"/>
    </location>
</feature>
<dbReference type="AlphaFoldDB" id="A0A9Q0DBH6"/>
<dbReference type="GO" id="GO:0017118">
    <property type="term" value="F:lipoyltransferase activity"/>
    <property type="evidence" value="ECO:0007669"/>
    <property type="project" value="TreeGrafter"/>
</dbReference>
<evidence type="ECO:0000313" key="5">
    <source>
        <dbReference type="Proteomes" id="UP001148018"/>
    </source>
</evidence>
<dbReference type="GO" id="GO:0005739">
    <property type="term" value="C:mitochondrion"/>
    <property type="evidence" value="ECO:0007669"/>
    <property type="project" value="TreeGrafter"/>
</dbReference>
<proteinExistence type="inferred from homology"/>
<dbReference type="Gene3D" id="3.30.390.50">
    <property type="entry name" value="CO dehydrogenase flavoprotein, C-terminal domain"/>
    <property type="match status" value="1"/>
</dbReference>
<dbReference type="InterPro" id="IPR045864">
    <property type="entry name" value="aa-tRNA-synth_II/BPL/LPL"/>
</dbReference>
<name>A0A9Q0DBH6_9TELE</name>
<dbReference type="SUPFAM" id="SSF55681">
    <property type="entry name" value="Class II aaRS and biotin synthetases"/>
    <property type="match status" value="1"/>
</dbReference>
<evidence type="ECO:0000256" key="1">
    <source>
        <dbReference type="ARBA" id="ARBA00005085"/>
    </source>
</evidence>
<dbReference type="PROSITE" id="PS51733">
    <property type="entry name" value="BPL_LPL_CATALYTIC"/>
    <property type="match status" value="1"/>
</dbReference>
<organism evidence="4 5">
    <name type="scientific">Muraenolepis orangiensis</name>
    <name type="common">Patagonian moray cod</name>
    <dbReference type="NCBI Taxonomy" id="630683"/>
    <lineage>
        <taxon>Eukaryota</taxon>
        <taxon>Metazoa</taxon>
        <taxon>Chordata</taxon>
        <taxon>Craniata</taxon>
        <taxon>Vertebrata</taxon>
        <taxon>Euteleostomi</taxon>
        <taxon>Actinopterygii</taxon>
        <taxon>Neopterygii</taxon>
        <taxon>Teleostei</taxon>
        <taxon>Neoteleostei</taxon>
        <taxon>Acanthomorphata</taxon>
        <taxon>Zeiogadaria</taxon>
        <taxon>Gadariae</taxon>
        <taxon>Gadiformes</taxon>
        <taxon>Muraenolepidoidei</taxon>
        <taxon>Muraenolepididae</taxon>
        <taxon>Muraenolepis</taxon>
    </lineage>
</organism>
<reference evidence="4" key="1">
    <citation type="submission" date="2022-07" db="EMBL/GenBank/DDBJ databases">
        <title>Chromosome-level genome of Muraenolepis orangiensis.</title>
        <authorList>
            <person name="Kim J."/>
        </authorList>
    </citation>
    <scope>NUCLEOTIDE SEQUENCE</scope>
    <source>
        <strain evidence="4">KU_S4_2022</strain>
        <tissue evidence="4">Muscle</tissue>
    </source>
</reference>
<dbReference type="FunFam" id="3.30.930.10:FF:000045">
    <property type="entry name" value="lipoyltransferase 1, mitochondrial"/>
    <property type="match status" value="1"/>
</dbReference>
<evidence type="ECO:0000256" key="2">
    <source>
        <dbReference type="ARBA" id="ARBA00008242"/>
    </source>
</evidence>
<dbReference type="PANTHER" id="PTHR12561:SF3">
    <property type="entry name" value="LIPOYLTRANSFERASE 1, MITOCHONDRIAL"/>
    <property type="match status" value="1"/>
</dbReference>
<dbReference type="GO" id="GO:0009249">
    <property type="term" value="P:protein lipoylation"/>
    <property type="evidence" value="ECO:0007669"/>
    <property type="project" value="InterPro"/>
</dbReference>
<accession>A0A9Q0DBH6</accession>
<sequence>MVLRSARVLQAGPSLGGLPAALQRWVSGPPGGLVLRSLSRDVFQNLALEDWIWDHLVDRDPGGAAGTPRSLLLLWSNSSSVVVGRHQNPWQECDLRLARLRGVPVARRRSGGGTVFHDPGNINLTFFTSRGDHDRQRNLRVVTAALRTLRPGMDVRATDRYDILLDGRYKISGTASRLGRRVAYHHCTLLCSADRGLLSSLLRPTCHGIHSNATPSIPSPVSNLLDHDPSLTSDSILQQLVEQYLAEFGVGPSLVLDVQPSESSFQGLDRSLETLRSWDWTHGKTPPFTVDTTLDLRDTTLDPLDQGETSPSTLVLRDQGSSATVRLEVKAGRLQRCDLRVPPQWLPGASCRELAALLVGSRFCPSEMAAIAAAFLRSGPPDPRLRNLCDNIVALM</sequence>
<dbReference type="InterPro" id="IPR004562">
    <property type="entry name" value="LipoylTrfase_LipoateP_Ligase"/>
</dbReference>
<keyword evidence="5" id="KW-1185">Reference proteome</keyword>
<gene>
    <name evidence="4" type="ORF">NHX12_015063</name>
</gene>
<dbReference type="Pfam" id="PF21948">
    <property type="entry name" value="LplA-B_cat"/>
    <property type="match status" value="1"/>
</dbReference>
<protein>
    <recommendedName>
        <fullName evidence="3">BPL/LPL catalytic domain-containing protein</fullName>
    </recommendedName>
</protein>
<comment type="similarity">
    <text evidence="2">Belongs to the LplA family.</text>
</comment>
<dbReference type="Proteomes" id="UP001148018">
    <property type="component" value="Unassembled WGS sequence"/>
</dbReference>
<dbReference type="CDD" id="cd16443">
    <property type="entry name" value="LplA"/>
    <property type="match status" value="1"/>
</dbReference>
<dbReference type="InterPro" id="IPR004143">
    <property type="entry name" value="BPL_LPL_catalytic"/>
</dbReference>
<comment type="caution">
    <text evidence="4">The sequence shown here is derived from an EMBL/GenBank/DDBJ whole genome shotgun (WGS) entry which is preliminary data.</text>
</comment>
<evidence type="ECO:0000313" key="4">
    <source>
        <dbReference type="EMBL" id="KAJ3584568.1"/>
    </source>
</evidence>
<dbReference type="Gene3D" id="3.30.930.10">
    <property type="entry name" value="Bira Bifunctional Protein, Domain 2"/>
    <property type="match status" value="1"/>
</dbReference>
<dbReference type="PANTHER" id="PTHR12561">
    <property type="entry name" value="LIPOATE-PROTEIN LIGASE"/>
    <property type="match status" value="1"/>
</dbReference>
<evidence type="ECO:0000259" key="3">
    <source>
        <dbReference type="PROSITE" id="PS51733"/>
    </source>
</evidence>
<dbReference type="OrthoDB" id="201621at2759"/>
<comment type="pathway">
    <text evidence="1">Protein modification; protein lipoylation via exogenous pathway; protein N(6)-(lipoyl)lysine from lipoate: step 2/2.</text>
</comment>
<dbReference type="EMBL" id="JANIIK010000119">
    <property type="protein sequence ID" value="KAJ3584568.1"/>
    <property type="molecule type" value="Genomic_DNA"/>
</dbReference>